<keyword evidence="2" id="KW-1185">Reference proteome</keyword>
<name>A0A7U4E6L1_RUNSL</name>
<organism evidence="1 2">
    <name type="scientific">Runella slithyformis (strain ATCC 29530 / DSM 19594 / LMG 11500 / NCIMB 11436 / LSU 4)</name>
    <dbReference type="NCBI Taxonomy" id="761193"/>
    <lineage>
        <taxon>Bacteria</taxon>
        <taxon>Pseudomonadati</taxon>
        <taxon>Bacteroidota</taxon>
        <taxon>Cytophagia</taxon>
        <taxon>Cytophagales</taxon>
        <taxon>Spirosomataceae</taxon>
        <taxon>Runella</taxon>
    </lineage>
</organism>
<dbReference type="RefSeq" id="WP_013929011.1">
    <property type="nucleotide sequence ID" value="NC_015703.1"/>
</dbReference>
<evidence type="ECO:0000313" key="1">
    <source>
        <dbReference type="EMBL" id="AEI49706.1"/>
    </source>
</evidence>
<proteinExistence type="predicted"/>
<sequence>MKQIIIYIVLYISLLSCVSTVKTEELIKDVALEKTEILADGTTVVVIKVELNEKLTQRKVRFEVDRGFLIDSKDGNVILVDAEMENQQLFAKAKLRAPSTPGLITINIQSELPDRKGLNVVTKTITAKESVPQKLELKANSFQVFNNFDGEIELSGQLYNAEGKGVSNGYRVKFNVPEPTKSAFRNENLISTNSKISATFSPGLVAPEQFLTISGTVLDANGNDLKIPSNELKIYVTQKK</sequence>
<evidence type="ECO:0000313" key="2">
    <source>
        <dbReference type="Proteomes" id="UP000000493"/>
    </source>
</evidence>
<dbReference type="KEGG" id="rsi:Runsl_3338"/>
<dbReference type="EMBL" id="CP002859">
    <property type="protein sequence ID" value="AEI49706.1"/>
    <property type="molecule type" value="Genomic_DNA"/>
</dbReference>
<reference evidence="1 2" key="2">
    <citation type="journal article" date="2012" name="Stand. Genomic Sci.">
        <title>Complete genome sequence of the aquatic bacterium Runella slithyformis type strain (LSU 4(T)).</title>
        <authorList>
            <person name="Copeland A."/>
            <person name="Zhang X."/>
            <person name="Misra M."/>
            <person name="Lapidus A."/>
            <person name="Nolan M."/>
            <person name="Lucas S."/>
            <person name="Deshpande S."/>
            <person name="Cheng J.F."/>
            <person name="Tapia R."/>
            <person name="Goodwin L.A."/>
            <person name="Pitluck S."/>
            <person name="Liolios K."/>
            <person name="Pagani I."/>
            <person name="Ivanova N."/>
            <person name="Mikhailova N."/>
            <person name="Pati A."/>
            <person name="Chen A."/>
            <person name="Palaniappan K."/>
            <person name="Land M."/>
            <person name="Hauser L."/>
            <person name="Pan C."/>
            <person name="Jeffries C.D."/>
            <person name="Detter J.C."/>
            <person name="Brambilla E.M."/>
            <person name="Rohde M."/>
            <person name="Djao O.D."/>
            <person name="Goker M."/>
            <person name="Sikorski J."/>
            <person name="Tindall B.J."/>
            <person name="Woyke T."/>
            <person name="Bristow J."/>
            <person name="Eisen J.A."/>
            <person name="Markowitz V."/>
            <person name="Hugenholtz P."/>
            <person name="Kyrpides N.C."/>
            <person name="Klenk H.P."/>
            <person name="Mavromatis K."/>
        </authorList>
    </citation>
    <scope>NUCLEOTIDE SEQUENCE [LARGE SCALE GENOMIC DNA]</scope>
    <source>
        <strain evidence="2">ATCC 29530 / DSM 19594 / LMG 11500 / NCIMB 11436 / LSU 4</strain>
    </source>
</reference>
<dbReference type="PROSITE" id="PS51257">
    <property type="entry name" value="PROKAR_LIPOPROTEIN"/>
    <property type="match status" value="1"/>
</dbReference>
<reference evidence="2" key="1">
    <citation type="submission" date="2011-06" db="EMBL/GenBank/DDBJ databases">
        <title>The complete genome of chromosome of Runella slithyformis DSM 19594.</title>
        <authorList>
            <consortium name="US DOE Joint Genome Institute (JGI-PGF)"/>
            <person name="Lucas S."/>
            <person name="Han J."/>
            <person name="Lapidus A."/>
            <person name="Bruce D."/>
            <person name="Goodwin L."/>
            <person name="Pitluck S."/>
            <person name="Peters L."/>
            <person name="Kyrpides N."/>
            <person name="Mavromatis K."/>
            <person name="Ivanova N."/>
            <person name="Ovchinnikova G."/>
            <person name="Zhang X."/>
            <person name="Misra M."/>
            <person name="Detter J.C."/>
            <person name="Tapia R."/>
            <person name="Han C."/>
            <person name="Land M."/>
            <person name="Hauser L."/>
            <person name="Markowitz V."/>
            <person name="Cheng J.-F."/>
            <person name="Hugenholtz P."/>
            <person name="Woyke T."/>
            <person name="Wu D."/>
            <person name="Tindall B."/>
            <person name="Faehrich R."/>
            <person name="Brambilla E."/>
            <person name="Klenk H.-P."/>
            <person name="Eisen J.A."/>
        </authorList>
    </citation>
    <scope>NUCLEOTIDE SEQUENCE [LARGE SCALE GENOMIC DNA]</scope>
    <source>
        <strain evidence="2">ATCC 29530 / DSM 19594 / LMG 11500 / NCIMB 11436 / LSU 4</strain>
    </source>
</reference>
<dbReference type="Proteomes" id="UP000000493">
    <property type="component" value="Chromosome"/>
</dbReference>
<dbReference type="AlphaFoldDB" id="A0A7U4E6L1"/>
<protein>
    <submittedName>
        <fullName evidence="1">Uncharacterized protein</fullName>
    </submittedName>
</protein>
<accession>A0A7U4E6L1</accession>
<gene>
    <name evidence="1" type="ordered locus">Runsl_3338</name>
</gene>